<evidence type="ECO:0008006" key="3">
    <source>
        <dbReference type="Google" id="ProtNLM"/>
    </source>
</evidence>
<dbReference type="AlphaFoldDB" id="A0A1D7QY88"/>
<reference evidence="1 2" key="1">
    <citation type="submission" date="2015-08" db="EMBL/GenBank/DDBJ databases">
        <title>The complete genome sequence of Bacillus beveridgei MLTeJB.</title>
        <authorList>
            <person name="Hanson T.E."/>
            <person name="Mesa C."/>
            <person name="Basesman S.M."/>
            <person name="Oremland R.S."/>
        </authorList>
    </citation>
    <scope>NUCLEOTIDE SEQUENCE [LARGE SCALE GENOMIC DNA]</scope>
    <source>
        <strain evidence="1 2">MLTeJB</strain>
    </source>
</reference>
<keyword evidence="2" id="KW-1185">Reference proteome</keyword>
<dbReference type="EMBL" id="CP012502">
    <property type="protein sequence ID" value="AOM83973.1"/>
    <property type="molecule type" value="Genomic_DNA"/>
</dbReference>
<gene>
    <name evidence="1" type="ORF">BBEV_2635</name>
</gene>
<accession>A0A1D7QY88</accession>
<evidence type="ECO:0000313" key="2">
    <source>
        <dbReference type="Proteomes" id="UP000094463"/>
    </source>
</evidence>
<protein>
    <recommendedName>
        <fullName evidence="3">Peptidase propeptide and YPEB domain-containing protein</fullName>
    </recommendedName>
</protein>
<sequence>MTVDQTNGMMLSLISLDTPTRFESEDEDEEAAIYSFEEIQQVILNEFGEEAEILEFFFLDKDPPFLDVIIRSGNQTGELQINALTGEILPIERDSSAERFWYIPEMTRGQDG</sequence>
<dbReference type="Proteomes" id="UP000094463">
    <property type="component" value="Chromosome"/>
</dbReference>
<organism evidence="1 2">
    <name type="scientific">Salisediminibacterium beveridgei</name>
    <dbReference type="NCBI Taxonomy" id="632773"/>
    <lineage>
        <taxon>Bacteria</taxon>
        <taxon>Bacillati</taxon>
        <taxon>Bacillota</taxon>
        <taxon>Bacilli</taxon>
        <taxon>Bacillales</taxon>
        <taxon>Bacillaceae</taxon>
        <taxon>Salisediminibacterium</taxon>
    </lineage>
</organism>
<dbReference type="KEGG" id="bbev:BBEV_2635"/>
<name>A0A1D7QY88_9BACI</name>
<evidence type="ECO:0000313" key="1">
    <source>
        <dbReference type="EMBL" id="AOM83973.1"/>
    </source>
</evidence>
<proteinExistence type="predicted"/>